<evidence type="ECO:0000256" key="10">
    <source>
        <dbReference type="HAMAP-Rule" id="MF_03112"/>
    </source>
</evidence>
<keyword evidence="4 10" id="KW-0479">Metal-binding</keyword>
<dbReference type="HAMAP" id="MF_03112">
    <property type="entry name" value="Asna1_Get3"/>
    <property type="match status" value="1"/>
</dbReference>
<evidence type="ECO:0000256" key="4">
    <source>
        <dbReference type="ARBA" id="ARBA00022723"/>
    </source>
</evidence>
<proteinExistence type="inferred from homology"/>
<feature type="binding site" evidence="10">
    <location>
        <begin position="34"/>
        <end position="41"/>
    </location>
    <ligand>
        <name>ATP</name>
        <dbReference type="ChEBI" id="CHEBI:30616"/>
    </ligand>
</feature>
<dbReference type="SUPFAM" id="SSF52540">
    <property type="entry name" value="P-loop containing nucleoside triphosphate hydrolases"/>
    <property type="match status" value="1"/>
</dbReference>
<keyword evidence="8 10" id="KW-0862">Zinc</keyword>
<sequence>MSSTAVVGDDDVLEPTLQCLLDHKTLRWIFVGGKGGVGKTTTSCSLAIQLSKVRKSVLLISTDPAHNLSDAFGQKFGKEARLIDGYDNLSAMEIDPNGSIQDLMASGGGDGNDDAMGGFGLGGMMQDLAFSIPGVDEAMSFAEVLKQVKSLSYEVIVFDTAPTGHTLRFLQFPTVLEKALSKLSQLSGQFGPMLNSVLGARGGLPGGQNLDDVLSKMESLRETIAEVNSQFKDADMTTFVCVCIAEFLSLYETERMIQELTSYNIDTHCIVVNQLLFPGKDNACQQCGARRKMQKKYLNEIKELYEDFNVVRMPLLVEEVRGREKLEKKFTGKENYTGLVVIEEGVISPLKKERERRNNYKPNQVKRVIRLIFTMVDYDALLKGPWMELEERMEAQGHIHKYIRPAQNKLDPSTHNVNPQTVERQRIDNSMKLLRIIALSPSYQDPAGGHLLEIPKSGTCLAFVVNMDNGWPAMEHRVVSLSSFSHKSTATVPSKRTRTLGSIRSLLRDGS</sequence>
<organism evidence="12 13">
    <name type="scientific">Trichophyton verrucosum (strain HKI 0517)</name>
    <dbReference type="NCBI Taxonomy" id="663202"/>
    <lineage>
        <taxon>Eukaryota</taxon>
        <taxon>Fungi</taxon>
        <taxon>Dikarya</taxon>
        <taxon>Ascomycota</taxon>
        <taxon>Pezizomycotina</taxon>
        <taxon>Eurotiomycetes</taxon>
        <taxon>Eurotiomycetidae</taxon>
        <taxon>Onygenales</taxon>
        <taxon>Arthrodermataceae</taxon>
        <taxon>Trichophyton</taxon>
    </lineage>
</organism>
<keyword evidence="5 10" id="KW-0547">Nucleotide-binding</keyword>
<feature type="domain" description="ArsA/GET3 Anion-transporting ATPase-like" evidence="11">
    <location>
        <begin position="27"/>
        <end position="328"/>
    </location>
</feature>
<evidence type="ECO:0000256" key="9">
    <source>
        <dbReference type="ARBA" id="ARBA00022840"/>
    </source>
</evidence>
<name>D4DFC9_TRIVH</name>
<dbReference type="CDD" id="cd02035">
    <property type="entry name" value="ArsA"/>
    <property type="match status" value="1"/>
</dbReference>
<evidence type="ECO:0000259" key="11">
    <source>
        <dbReference type="Pfam" id="PF02374"/>
    </source>
</evidence>
<comment type="caution">
    <text evidence="12">The sequence shown here is derived from an EMBL/GenBank/DDBJ whole genome shotgun (WGS) entry which is preliminary data.</text>
</comment>
<dbReference type="OrthoDB" id="1770at2759"/>
<dbReference type="GO" id="GO:0071816">
    <property type="term" value="P:tail-anchored membrane protein insertion into ER membrane"/>
    <property type="evidence" value="ECO:0007669"/>
    <property type="project" value="TreeGrafter"/>
</dbReference>
<feature type="binding site" evidence="10">
    <location>
        <position position="284"/>
    </location>
    <ligand>
        <name>Zn(2+)</name>
        <dbReference type="ChEBI" id="CHEBI:29105"/>
        <note>ligand shared between dimeric partners</note>
    </ligand>
</feature>
<evidence type="ECO:0000256" key="6">
    <source>
        <dbReference type="ARBA" id="ARBA00022801"/>
    </source>
</evidence>
<evidence type="ECO:0000256" key="5">
    <source>
        <dbReference type="ARBA" id="ARBA00022741"/>
    </source>
</evidence>
<keyword evidence="6 10" id="KW-0378">Hydrolase</keyword>
<dbReference type="RefSeq" id="XP_003020102.1">
    <property type="nucleotide sequence ID" value="XM_003020056.1"/>
</dbReference>
<evidence type="ECO:0000313" key="12">
    <source>
        <dbReference type="EMBL" id="EFE39478.1"/>
    </source>
</evidence>
<dbReference type="InterPro" id="IPR027417">
    <property type="entry name" value="P-loop_NTPase"/>
</dbReference>
<dbReference type="GO" id="GO:0046872">
    <property type="term" value="F:metal ion binding"/>
    <property type="evidence" value="ECO:0007669"/>
    <property type="project" value="UniProtKB-KW"/>
</dbReference>
<dbReference type="FunFam" id="3.40.50.300:FF:000235">
    <property type="entry name" value="ATPase ASNA1"/>
    <property type="match status" value="1"/>
</dbReference>
<protein>
    <recommendedName>
        <fullName evidence="11">ArsA/GET3 Anion-transporting ATPase-like domain-containing protein</fullName>
    </recommendedName>
</protein>
<evidence type="ECO:0000256" key="3">
    <source>
        <dbReference type="ARBA" id="ARBA00022490"/>
    </source>
</evidence>
<comment type="function">
    <text evidence="10">ATPase required for the post-translational delivery of tail-anchored (TA) proteins to the endoplasmic reticulum. Recognizes and selectively binds the transmembrane domain of TA proteins in the cytosol. This complex then targets to the endoplasmic reticulum by membrane-bound receptors, where the tail-anchored protein is released for insertion. This process is regulated by ATP binding and hydrolysis. ATP binding drives the homodimer towards the closed dimer state, facilitating recognition of newly synthesized TA membrane proteins. ATP hydrolysis is required for insertion. Subsequently, the homodimer reverts towards the open dimer state, lowering its affinity for the membrane-bound receptor, and returning it to the cytosol to initiate a new round of targeting.</text>
</comment>
<keyword evidence="7 10" id="KW-0256">Endoplasmic reticulum</keyword>
<feature type="binding site" evidence="10">
    <location>
        <position position="246"/>
    </location>
    <ligand>
        <name>ATP</name>
        <dbReference type="ChEBI" id="CHEBI:30616"/>
    </ligand>
</feature>
<evidence type="ECO:0000256" key="8">
    <source>
        <dbReference type="ARBA" id="ARBA00022833"/>
    </source>
</evidence>
<evidence type="ECO:0000256" key="1">
    <source>
        <dbReference type="ARBA" id="ARBA00011040"/>
    </source>
</evidence>
<dbReference type="GO" id="GO:0005524">
    <property type="term" value="F:ATP binding"/>
    <property type="evidence" value="ECO:0007669"/>
    <property type="project" value="UniProtKB-UniRule"/>
</dbReference>
<gene>
    <name evidence="12" type="ORF">TRV_05875</name>
</gene>
<keyword evidence="3 10" id="KW-0963">Cytoplasm</keyword>
<reference evidence="13" key="1">
    <citation type="journal article" date="2011" name="Genome Biol.">
        <title>Comparative and functional genomics provide insights into the pathogenicity of dermatophytic fungi.</title>
        <authorList>
            <person name="Burmester A."/>
            <person name="Shelest E."/>
            <person name="Gloeckner G."/>
            <person name="Heddergott C."/>
            <person name="Schindler S."/>
            <person name="Staib P."/>
            <person name="Heidel A."/>
            <person name="Felder M."/>
            <person name="Petzold A."/>
            <person name="Szafranski K."/>
            <person name="Feuermann M."/>
            <person name="Pedruzzi I."/>
            <person name="Priebe S."/>
            <person name="Groth M."/>
            <person name="Winkler R."/>
            <person name="Li W."/>
            <person name="Kniemeyer O."/>
            <person name="Schroeckh V."/>
            <person name="Hertweck C."/>
            <person name="Hube B."/>
            <person name="White T.C."/>
            <person name="Platzer M."/>
            <person name="Guthke R."/>
            <person name="Heitman J."/>
            <person name="Woestemeyer J."/>
            <person name="Zipfel P.F."/>
            <person name="Monod M."/>
            <person name="Brakhage A.A."/>
        </authorList>
    </citation>
    <scope>NUCLEOTIDE SEQUENCE [LARGE SCALE GENOMIC DNA]</scope>
    <source>
        <strain evidence="13">HKI 0517</strain>
    </source>
</reference>
<dbReference type="HOGENOM" id="CLU_533388_0_0_1"/>
<dbReference type="GeneID" id="9583866"/>
<dbReference type="KEGG" id="tve:TRV_05875"/>
<evidence type="ECO:0000256" key="2">
    <source>
        <dbReference type="ARBA" id="ARBA00022448"/>
    </source>
</evidence>
<dbReference type="InterPro" id="IPR027542">
    <property type="entry name" value="ATPase_ArsA/GET3_euk"/>
</dbReference>
<feature type="binding site" evidence="10">
    <location>
        <position position="287"/>
    </location>
    <ligand>
        <name>Zn(2+)</name>
        <dbReference type="ChEBI" id="CHEBI:29105"/>
        <note>ligand shared between dimeric partners</note>
    </ligand>
</feature>
<feature type="active site" evidence="10">
    <location>
        <position position="63"/>
    </location>
</feature>
<dbReference type="NCBIfam" id="TIGR00345">
    <property type="entry name" value="GET3_arsA_TRC40"/>
    <property type="match status" value="1"/>
</dbReference>
<evidence type="ECO:0000313" key="13">
    <source>
        <dbReference type="Proteomes" id="UP000008383"/>
    </source>
</evidence>
<accession>D4DFC9</accession>
<evidence type="ECO:0000256" key="7">
    <source>
        <dbReference type="ARBA" id="ARBA00022824"/>
    </source>
</evidence>
<feature type="binding site" evidence="10">
    <location>
        <position position="273"/>
    </location>
    <ligand>
        <name>ATP</name>
        <dbReference type="ChEBI" id="CHEBI:30616"/>
    </ligand>
</feature>
<comment type="subcellular location">
    <subcellularLocation>
        <location evidence="10">Cytoplasm</location>
    </subcellularLocation>
    <subcellularLocation>
        <location evidence="10">Endoplasmic reticulum</location>
    </subcellularLocation>
</comment>
<comment type="similarity">
    <text evidence="1 10">Belongs to the arsA ATPase family.</text>
</comment>
<comment type="subunit">
    <text evidence="10">Homodimer.</text>
</comment>
<dbReference type="Gene3D" id="3.40.50.300">
    <property type="entry name" value="P-loop containing nucleotide triphosphate hydrolases"/>
    <property type="match status" value="1"/>
</dbReference>
<dbReference type="InterPro" id="IPR025723">
    <property type="entry name" value="ArsA/GET3_ATPase-like"/>
</dbReference>
<dbReference type="Proteomes" id="UP000008383">
    <property type="component" value="Unassembled WGS sequence"/>
</dbReference>
<dbReference type="AlphaFoldDB" id="D4DFC9"/>
<dbReference type="GO" id="GO:0016887">
    <property type="term" value="F:ATP hydrolysis activity"/>
    <property type="evidence" value="ECO:0007669"/>
    <property type="project" value="InterPro"/>
</dbReference>
<keyword evidence="2 10" id="KW-0813">Transport</keyword>
<dbReference type="EMBL" id="ACYE01000336">
    <property type="protein sequence ID" value="EFE39478.1"/>
    <property type="molecule type" value="Genomic_DNA"/>
</dbReference>
<dbReference type="PANTHER" id="PTHR10803:SF3">
    <property type="entry name" value="ATPASE GET3"/>
    <property type="match status" value="1"/>
</dbReference>
<dbReference type="Pfam" id="PF02374">
    <property type="entry name" value="ArsA_ATPase"/>
    <property type="match status" value="1"/>
</dbReference>
<keyword evidence="13" id="KW-1185">Reference proteome</keyword>
<dbReference type="PANTHER" id="PTHR10803">
    <property type="entry name" value="ARSENICAL PUMP-DRIVING ATPASE ARSENITE-TRANSLOCATING ATPASE"/>
    <property type="match status" value="1"/>
</dbReference>
<dbReference type="InterPro" id="IPR016300">
    <property type="entry name" value="ATPase_ArsA/GET3"/>
</dbReference>
<dbReference type="GO" id="GO:0043529">
    <property type="term" value="C:GET complex"/>
    <property type="evidence" value="ECO:0007669"/>
    <property type="project" value="TreeGrafter"/>
</dbReference>
<keyword evidence="9 10" id="KW-0067">ATP-binding</keyword>